<evidence type="ECO:0000313" key="5">
    <source>
        <dbReference type="Proteomes" id="UP001501920"/>
    </source>
</evidence>
<dbReference type="InterPro" id="IPR012674">
    <property type="entry name" value="Calycin"/>
</dbReference>
<reference evidence="4" key="2">
    <citation type="submission" date="2025-08" db="UniProtKB">
        <authorList>
            <consortium name="Ensembl"/>
        </authorList>
    </citation>
    <scope>IDENTIFICATION</scope>
</reference>
<dbReference type="AlphaFoldDB" id="A0A3B4EK74"/>
<evidence type="ECO:0000256" key="1">
    <source>
        <dbReference type="ARBA" id="ARBA00006889"/>
    </source>
</evidence>
<dbReference type="PROSITE" id="PS00213">
    <property type="entry name" value="LIPOCALIN"/>
    <property type="match status" value="1"/>
</dbReference>
<proteinExistence type="inferred from homology"/>
<dbReference type="PANTHER" id="PTHR11430">
    <property type="entry name" value="LIPOCALIN"/>
    <property type="match status" value="1"/>
</dbReference>
<organism evidence="4 5">
    <name type="scientific">Pygocentrus nattereri</name>
    <name type="common">Red-bellied piranha</name>
    <dbReference type="NCBI Taxonomy" id="42514"/>
    <lineage>
        <taxon>Eukaryota</taxon>
        <taxon>Metazoa</taxon>
        <taxon>Chordata</taxon>
        <taxon>Craniata</taxon>
        <taxon>Vertebrata</taxon>
        <taxon>Euteleostomi</taxon>
        <taxon>Actinopterygii</taxon>
        <taxon>Neopterygii</taxon>
        <taxon>Teleostei</taxon>
        <taxon>Ostariophysi</taxon>
        <taxon>Characiformes</taxon>
        <taxon>Characoidei</taxon>
        <taxon>Pygocentrus</taxon>
    </lineage>
</organism>
<feature type="domain" description="Lipocalin/cytosolic fatty-acid binding" evidence="3">
    <location>
        <begin position="30"/>
        <end position="136"/>
    </location>
</feature>
<protein>
    <recommendedName>
        <fullName evidence="3">Lipocalin/cytosolic fatty-acid binding domain-containing protein</fullName>
    </recommendedName>
</protein>
<dbReference type="Ensembl" id="ENSPNAT00000030627.2">
    <property type="protein sequence ID" value="ENSPNAP00000036290.2"/>
    <property type="gene ID" value="ENSPNAG00000027088.2"/>
</dbReference>
<evidence type="ECO:0000256" key="2">
    <source>
        <dbReference type="RuleBase" id="RU003695"/>
    </source>
</evidence>
<dbReference type="Gene3D" id="2.40.128.20">
    <property type="match status" value="1"/>
</dbReference>
<evidence type="ECO:0000313" key="4">
    <source>
        <dbReference type="Ensembl" id="ENSPNAP00000036290.2"/>
    </source>
</evidence>
<comment type="similarity">
    <text evidence="1 2">Belongs to the calycin superfamily. Lipocalin family.</text>
</comment>
<dbReference type="PANTHER" id="PTHR11430:SF63">
    <property type="entry name" value="LOC555483 PROTEIN-RELATED"/>
    <property type="match status" value="1"/>
</dbReference>
<accession>A0A3B4EK74</accession>
<reference evidence="4" key="3">
    <citation type="submission" date="2025-09" db="UniProtKB">
        <authorList>
            <consortium name="Ensembl"/>
        </authorList>
    </citation>
    <scope>IDENTIFICATION</scope>
</reference>
<dbReference type="InterPro" id="IPR000566">
    <property type="entry name" value="Lipocln_cytosolic_FA-bd_dom"/>
</dbReference>
<dbReference type="GeneTree" id="ENSGT01120000277745"/>
<dbReference type="Pfam" id="PF00061">
    <property type="entry name" value="Lipocalin"/>
    <property type="match status" value="1"/>
</dbReference>
<dbReference type="Proteomes" id="UP001501920">
    <property type="component" value="Chromosome 20"/>
</dbReference>
<name>A0A3B4EK74_PYGNA</name>
<evidence type="ECO:0000259" key="3">
    <source>
        <dbReference type="Pfam" id="PF00061"/>
    </source>
</evidence>
<reference evidence="4 5" key="1">
    <citation type="submission" date="2020-10" db="EMBL/GenBank/DDBJ databases">
        <title>Pygocentrus nattereri (red-bellied piranha) genome, fPygNat1, primary haplotype.</title>
        <authorList>
            <person name="Myers G."/>
            <person name="Meyer A."/>
            <person name="Karagic N."/>
            <person name="Pippel M."/>
            <person name="Winkler S."/>
            <person name="Tracey A."/>
            <person name="Wood J."/>
            <person name="Formenti G."/>
            <person name="Howe K."/>
            <person name="Fedrigo O."/>
            <person name="Jarvis E.D."/>
        </authorList>
    </citation>
    <scope>NUCLEOTIDE SEQUENCE [LARGE SCALE GENOMIC DNA]</scope>
</reference>
<dbReference type="InterPro" id="IPR022272">
    <property type="entry name" value="Lipocalin_CS"/>
</dbReference>
<keyword evidence="5" id="KW-1185">Reference proteome</keyword>
<dbReference type="GO" id="GO:0036094">
    <property type="term" value="F:small molecule binding"/>
    <property type="evidence" value="ECO:0007669"/>
    <property type="project" value="InterPro"/>
</dbReference>
<dbReference type="SUPFAM" id="SSF50814">
    <property type="entry name" value="Lipocalins"/>
    <property type="match status" value="1"/>
</dbReference>
<sequence>HIRKIQHKIGHIMCVLQKDVLIFTNQQNFSGSWYRVGMAYESPSFIKYKDRALISKGFVVANENGSANLSMWTMTEPKICLSNFYIYEKTDVPGLFTYFSRRHKMMKDITVVEANYTDYAMVLKYRKMDKEYTQVALYVINHFESAQVFAGLASNSHFSLHPSHTPRVSS</sequence>
<dbReference type="InterPro" id="IPR002345">
    <property type="entry name" value="Lipocalin"/>
</dbReference>